<dbReference type="EMBL" id="GL377591">
    <property type="protein sequence ID" value="EFJ23773.1"/>
    <property type="molecule type" value="Genomic_DNA"/>
</dbReference>
<reference evidence="2 3" key="1">
    <citation type="journal article" date="2011" name="Science">
        <title>The Selaginella genome identifies genetic changes associated with the evolution of vascular plants.</title>
        <authorList>
            <person name="Banks J.A."/>
            <person name="Nishiyama T."/>
            <person name="Hasebe M."/>
            <person name="Bowman J.L."/>
            <person name="Gribskov M."/>
            <person name="dePamphilis C."/>
            <person name="Albert V.A."/>
            <person name="Aono N."/>
            <person name="Aoyama T."/>
            <person name="Ambrose B.A."/>
            <person name="Ashton N.W."/>
            <person name="Axtell M.J."/>
            <person name="Barker E."/>
            <person name="Barker M.S."/>
            <person name="Bennetzen J.L."/>
            <person name="Bonawitz N.D."/>
            <person name="Chapple C."/>
            <person name="Cheng C."/>
            <person name="Correa L.G."/>
            <person name="Dacre M."/>
            <person name="DeBarry J."/>
            <person name="Dreyer I."/>
            <person name="Elias M."/>
            <person name="Engstrom E.M."/>
            <person name="Estelle M."/>
            <person name="Feng L."/>
            <person name="Finet C."/>
            <person name="Floyd S.K."/>
            <person name="Frommer W.B."/>
            <person name="Fujita T."/>
            <person name="Gramzow L."/>
            <person name="Gutensohn M."/>
            <person name="Harholt J."/>
            <person name="Hattori M."/>
            <person name="Heyl A."/>
            <person name="Hirai T."/>
            <person name="Hiwatashi Y."/>
            <person name="Ishikawa M."/>
            <person name="Iwata M."/>
            <person name="Karol K.G."/>
            <person name="Koehler B."/>
            <person name="Kolukisaoglu U."/>
            <person name="Kubo M."/>
            <person name="Kurata T."/>
            <person name="Lalonde S."/>
            <person name="Li K."/>
            <person name="Li Y."/>
            <person name="Litt A."/>
            <person name="Lyons E."/>
            <person name="Manning G."/>
            <person name="Maruyama T."/>
            <person name="Michael T.P."/>
            <person name="Mikami K."/>
            <person name="Miyazaki S."/>
            <person name="Morinaga S."/>
            <person name="Murata T."/>
            <person name="Mueller-Roeber B."/>
            <person name="Nelson D.R."/>
            <person name="Obara M."/>
            <person name="Oguri Y."/>
            <person name="Olmstead R.G."/>
            <person name="Onodera N."/>
            <person name="Petersen B.L."/>
            <person name="Pils B."/>
            <person name="Prigge M."/>
            <person name="Rensing S.A."/>
            <person name="Riano-Pachon D.M."/>
            <person name="Roberts A.W."/>
            <person name="Sato Y."/>
            <person name="Scheller H.V."/>
            <person name="Schulz B."/>
            <person name="Schulz C."/>
            <person name="Shakirov E.V."/>
            <person name="Shibagaki N."/>
            <person name="Shinohara N."/>
            <person name="Shippen D.E."/>
            <person name="Soerensen I."/>
            <person name="Sotooka R."/>
            <person name="Sugimoto N."/>
            <person name="Sugita M."/>
            <person name="Sumikawa N."/>
            <person name="Tanurdzic M."/>
            <person name="Theissen G."/>
            <person name="Ulvskov P."/>
            <person name="Wakazuki S."/>
            <person name="Weng J.K."/>
            <person name="Willats W.W."/>
            <person name="Wipf D."/>
            <person name="Wolf P.G."/>
            <person name="Yang L."/>
            <person name="Zimmer A.D."/>
            <person name="Zhu Q."/>
            <person name="Mitros T."/>
            <person name="Hellsten U."/>
            <person name="Loque D."/>
            <person name="Otillar R."/>
            <person name="Salamov A."/>
            <person name="Schmutz J."/>
            <person name="Shapiro H."/>
            <person name="Lindquist E."/>
            <person name="Lucas S."/>
            <person name="Rokhsar D."/>
            <person name="Grigoriev I.V."/>
        </authorList>
    </citation>
    <scope>NUCLEOTIDE SEQUENCE [LARGE SCALE GENOMIC DNA]</scope>
</reference>
<proteinExistence type="predicted"/>
<evidence type="ECO:0000313" key="2">
    <source>
        <dbReference type="EMBL" id="EFJ23773.1"/>
    </source>
</evidence>
<protein>
    <submittedName>
        <fullName evidence="2">Uncharacterized protein ELF3_1</fullName>
    </submittedName>
</protein>
<dbReference type="PANTHER" id="PTHR34281">
    <property type="entry name" value="PROTEIN EARLY FLOWERING 3"/>
    <property type="match status" value="1"/>
</dbReference>
<feature type="compositionally biased region" description="Basic and acidic residues" evidence="1">
    <location>
        <begin position="195"/>
        <end position="211"/>
    </location>
</feature>
<dbReference type="InterPro" id="IPR039319">
    <property type="entry name" value="ELF3-like"/>
</dbReference>
<sequence>MEDKNAPPGGALFPRLHVKETKNAGPRAPPRNKMALYEQLTIPSHRFQQQQSDGAPPQPFVPQVCKFEPMISPALNRGYYFPYYMVPSPVAFQPMNVVLGQHSQSVANETEQRELQQVPGDGGSNRQLARIPSLHSRAGSGKTKTRAPRVDDVAAVPTYPSKPAAVPARSSKQEHFASASVAPSNASTSATKSQRQVEVRETTQARKDSRPRNRAPGDLGDQENGSEVRVMASSSPSHSYESNEDNGRIDNQSDEELEGRCSPEEVEASDDSATSVVENNAAPSAITSKEIMSAVGDEEFWKMRKAMQRQQTIFQKQLFELHRLTKVQHLMANSKISDPSKTQDEKTDKRVGSEPTHCGEAPKTSKPGPKPDQAPAPKTPSQTQPLSTTPYAYTTHPRPIQAANTINYATSHPAYNQWYAPLPFQFPFQQPFPVTAQVFNTPYYPAPLYGGGAAPPFLPPPDPRQFMSPPIQLQPWPQHPGSLYSDPAALQWMGFVNPPGGATYRPPAAESSLQASSIHDDHQSRKDRGIHLRSQGSSSGFSLIQRADSSSPAPAPSPSPAAENRRQQHQEPRQKLVGRFCGEKQSGGESEHGVSPYSRPSGFQSVKNSSSSSKEQRSSQGSHKAIKVTPRAAPVTAESAAEILHSIQKERPS</sequence>
<keyword evidence="3" id="KW-1185">Reference proteome</keyword>
<dbReference type="HOGENOM" id="CLU_020843_0_0_1"/>
<dbReference type="STRING" id="88036.D8RVH0"/>
<name>D8RVH0_SELML</name>
<evidence type="ECO:0000313" key="3">
    <source>
        <dbReference type="Proteomes" id="UP000001514"/>
    </source>
</evidence>
<feature type="compositionally biased region" description="Basic and acidic residues" evidence="1">
    <location>
        <begin position="518"/>
        <end position="530"/>
    </location>
</feature>
<dbReference type="Proteomes" id="UP000001514">
    <property type="component" value="Unassembled WGS sequence"/>
</dbReference>
<feature type="compositionally biased region" description="Basic and acidic residues" evidence="1">
    <location>
        <begin position="341"/>
        <end position="352"/>
    </location>
</feature>
<feature type="compositionally biased region" description="Low complexity" evidence="1">
    <location>
        <begin position="601"/>
        <end position="622"/>
    </location>
</feature>
<organism evidence="3">
    <name type="scientific">Selaginella moellendorffii</name>
    <name type="common">Spikemoss</name>
    <dbReference type="NCBI Taxonomy" id="88036"/>
    <lineage>
        <taxon>Eukaryota</taxon>
        <taxon>Viridiplantae</taxon>
        <taxon>Streptophyta</taxon>
        <taxon>Embryophyta</taxon>
        <taxon>Tracheophyta</taxon>
        <taxon>Lycopodiopsida</taxon>
        <taxon>Selaginellales</taxon>
        <taxon>Selaginellaceae</taxon>
        <taxon>Selaginella</taxon>
    </lineage>
</organism>
<feature type="compositionally biased region" description="Polar residues" evidence="1">
    <location>
        <begin position="181"/>
        <end position="194"/>
    </location>
</feature>
<feature type="compositionally biased region" description="Polar residues" evidence="1">
    <location>
        <begin position="271"/>
        <end position="281"/>
    </location>
</feature>
<feature type="compositionally biased region" description="Low complexity" evidence="1">
    <location>
        <begin position="379"/>
        <end position="390"/>
    </location>
</feature>
<accession>D8RVH0</accession>
<dbReference type="InParanoid" id="D8RVH0"/>
<dbReference type="eggNOG" id="ENOG502QSB6">
    <property type="taxonomic scope" value="Eukaryota"/>
</dbReference>
<feature type="region of interest" description="Disordered" evidence="1">
    <location>
        <begin position="332"/>
        <end position="394"/>
    </location>
</feature>
<evidence type="ECO:0000256" key="1">
    <source>
        <dbReference type="SAM" id="MobiDB-lite"/>
    </source>
</evidence>
<feature type="compositionally biased region" description="Pro residues" evidence="1">
    <location>
        <begin position="368"/>
        <end position="378"/>
    </location>
</feature>
<feature type="region of interest" description="Disordered" evidence="1">
    <location>
        <begin position="104"/>
        <end position="281"/>
    </location>
</feature>
<dbReference type="PANTHER" id="PTHR34281:SF2">
    <property type="entry name" value="PROTEIN EARLY FLOWERING 3"/>
    <property type="match status" value="1"/>
</dbReference>
<feature type="region of interest" description="Disordered" evidence="1">
    <location>
        <begin position="1"/>
        <end position="32"/>
    </location>
</feature>
<dbReference type="AlphaFoldDB" id="D8RVH0"/>
<dbReference type="Gramene" id="EFJ23773">
    <property type="protein sequence ID" value="EFJ23773"/>
    <property type="gene ID" value="SELMODRAFT_415241"/>
</dbReference>
<gene>
    <name evidence="2" type="primary">ELF3_1</name>
    <name evidence="2" type="ORF">SELMODRAFT_415241</name>
</gene>
<feature type="compositionally biased region" description="Basic and acidic residues" evidence="1">
    <location>
        <begin position="563"/>
        <end position="574"/>
    </location>
</feature>
<dbReference type="KEGG" id="smo:SELMODRAFT_415241"/>
<feature type="region of interest" description="Disordered" evidence="1">
    <location>
        <begin position="501"/>
        <end position="636"/>
    </location>
</feature>